<dbReference type="Proteomes" id="UP000837857">
    <property type="component" value="Chromosome 14"/>
</dbReference>
<reference evidence="2" key="1">
    <citation type="submission" date="2022-03" db="EMBL/GenBank/DDBJ databases">
        <authorList>
            <person name="Martin H S."/>
        </authorList>
    </citation>
    <scope>NUCLEOTIDE SEQUENCE</scope>
</reference>
<proteinExistence type="predicted"/>
<feature type="non-terminal residue" evidence="2">
    <location>
        <position position="1"/>
    </location>
</feature>
<evidence type="ECO:0000313" key="3">
    <source>
        <dbReference type="Proteomes" id="UP000837857"/>
    </source>
</evidence>
<keyword evidence="1" id="KW-0175">Coiled coil</keyword>
<dbReference type="EMBL" id="OW152826">
    <property type="protein sequence ID" value="CAH2042253.1"/>
    <property type="molecule type" value="Genomic_DNA"/>
</dbReference>
<organism evidence="2 3">
    <name type="scientific">Iphiclides podalirius</name>
    <name type="common">scarce swallowtail</name>
    <dbReference type="NCBI Taxonomy" id="110791"/>
    <lineage>
        <taxon>Eukaryota</taxon>
        <taxon>Metazoa</taxon>
        <taxon>Ecdysozoa</taxon>
        <taxon>Arthropoda</taxon>
        <taxon>Hexapoda</taxon>
        <taxon>Insecta</taxon>
        <taxon>Pterygota</taxon>
        <taxon>Neoptera</taxon>
        <taxon>Endopterygota</taxon>
        <taxon>Lepidoptera</taxon>
        <taxon>Glossata</taxon>
        <taxon>Ditrysia</taxon>
        <taxon>Papilionoidea</taxon>
        <taxon>Papilionidae</taxon>
        <taxon>Papilioninae</taxon>
        <taxon>Iphiclides</taxon>
    </lineage>
</organism>
<feature type="coiled-coil region" evidence="1">
    <location>
        <begin position="43"/>
        <end position="95"/>
    </location>
</feature>
<evidence type="ECO:0000313" key="2">
    <source>
        <dbReference type="EMBL" id="CAH2042253.1"/>
    </source>
</evidence>
<keyword evidence="3" id="KW-1185">Reference proteome</keyword>
<protein>
    <submittedName>
        <fullName evidence="2">Uncharacterized protein</fullName>
    </submittedName>
</protein>
<sequence>MKIHIANIKVCNVSEQCKIKLQIESLNEHSDGFKKLYNQDKVLQHRQNVIKAEEMEAEELRKRQLEINEMQKKKAIEVERECETIESECNVLKKRNKAIMLQLRRKLLETDEIRRNLMKNKNMETS</sequence>
<accession>A0ABN8I3U9</accession>
<gene>
    <name evidence="2" type="ORF">IPOD504_LOCUS3690</name>
</gene>
<evidence type="ECO:0000256" key="1">
    <source>
        <dbReference type="SAM" id="Coils"/>
    </source>
</evidence>
<name>A0ABN8I3U9_9NEOP</name>